<dbReference type="Gramene" id="Bo18920s010.1">
    <property type="protein sequence ID" value="Bo18920s010.1"/>
    <property type="gene ID" value="Bo18920s010"/>
</dbReference>
<reference evidence="1" key="1">
    <citation type="journal article" date="2014" name="Genome Biol.">
        <title>Transcriptome and methylome profiling reveals relics of genome dominance in the mesopolyploid Brassica oleracea.</title>
        <authorList>
            <person name="Parkin I.A."/>
            <person name="Koh C."/>
            <person name="Tang H."/>
            <person name="Robinson S.J."/>
            <person name="Kagale S."/>
            <person name="Clarke W.E."/>
            <person name="Town C.D."/>
            <person name="Nixon J."/>
            <person name="Krishnakumar V."/>
            <person name="Bidwell S.L."/>
            <person name="Denoeud F."/>
            <person name="Belcram H."/>
            <person name="Links M.G."/>
            <person name="Just J."/>
            <person name="Clarke C."/>
            <person name="Bender T."/>
            <person name="Huebert T."/>
            <person name="Mason A.S."/>
            <person name="Pires J.C."/>
            <person name="Barker G."/>
            <person name="Moore J."/>
            <person name="Walley P.G."/>
            <person name="Manoli S."/>
            <person name="Batley J."/>
            <person name="Edwards D."/>
            <person name="Nelson M.N."/>
            <person name="Wang X."/>
            <person name="Paterson A.H."/>
            <person name="King G."/>
            <person name="Bancroft I."/>
            <person name="Chalhoub B."/>
            <person name="Sharpe A.G."/>
        </authorList>
    </citation>
    <scope>NUCLEOTIDE SEQUENCE [LARGE SCALE GENOMIC DNA]</scope>
    <source>
        <strain evidence="1">cv. TO1000</strain>
    </source>
</reference>
<keyword evidence="2" id="KW-1185">Reference proteome</keyword>
<sequence>MEQEERGKHSYIEQSLQLYDQEVKRLYPWHPPPLPPFSYLVVAQHIQGSVFL</sequence>
<reference evidence="1" key="2">
    <citation type="submission" date="2015-06" db="UniProtKB">
        <authorList>
            <consortium name="EnsemblPlants"/>
        </authorList>
    </citation>
    <scope>IDENTIFICATION</scope>
</reference>
<accession>A0A0D3A0L9</accession>
<dbReference type="AlphaFoldDB" id="A0A0D3A0L9"/>
<dbReference type="HOGENOM" id="CLU_3090059_0_0_1"/>
<organism evidence="1 2">
    <name type="scientific">Brassica oleracea var. oleracea</name>
    <dbReference type="NCBI Taxonomy" id="109376"/>
    <lineage>
        <taxon>Eukaryota</taxon>
        <taxon>Viridiplantae</taxon>
        <taxon>Streptophyta</taxon>
        <taxon>Embryophyta</taxon>
        <taxon>Tracheophyta</taxon>
        <taxon>Spermatophyta</taxon>
        <taxon>Magnoliopsida</taxon>
        <taxon>eudicotyledons</taxon>
        <taxon>Gunneridae</taxon>
        <taxon>Pentapetalae</taxon>
        <taxon>rosids</taxon>
        <taxon>malvids</taxon>
        <taxon>Brassicales</taxon>
        <taxon>Brassicaceae</taxon>
        <taxon>Brassiceae</taxon>
        <taxon>Brassica</taxon>
    </lineage>
</organism>
<evidence type="ECO:0000313" key="2">
    <source>
        <dbReference type="Proteomes" id="UP000032141"/>
    </source>
</evidence>
<proteinExistence type="predicted"/>
<dbReference type="Proteomes" id="UP000032141">
    <property type="component" value="Unassembled WGS sequence"/>
</dbReference>
<protein>
    <submittedName>
        <fullName evidence="1">Uncharacterized protein</fullName>
    </submittedName>
</protein>
<evidence type="ECO:0000313" key="1">
    <source>
        <dbReference type="EnsemblPlants" id="Bo18920s010.1"/>
    </source>
</evidence>
<name>A0A0D3A0L9_BRAOL</name>
<dbReference type="EnsemblPlants" id="Bo18920s010.1">
    <property type="protein sequence ID" value="Bo18920s010.1"/>
    <property type="gene ID" value="Bo18920s010"/>
</dbReference>